<feature type="compositionally biased region" description="Basic and acidic residues" evidence="1">
    <location>
        <begin position="217"/>
        <end position="239"/>
    </location>
</feature>
<protein>
    <submittedName>
        <fullName evidence="3">Uncharacterized protein</fullName>
    </submittedName>
</protein>
<dbReference type="EMBL" id="CP019791">
    <property type="protein sequence ID" value="AQT67978.1"/>
    <property type="molecule type" value="Genomic_DNA"/>
</dbReference>
<evidence type="ECO:0000256" key="2">
    <source>
        <dbReference type="SAM" id="SignalP"/>
    </source>
</evidence>
<feature type="compositionally biased region" description="Low complexity" evidence="1">
    <location>
        <begin position="38"/>
        <end position="51"/>
    </location>
</feature>
<feature type="region of interest" description="Disordered" evidence="1">
    <location>
        <begin position="29"/>
        <end position="71"/>
    </location>
</feature>
<dbReference type="STRING" id="1936003.STSP2_01132"/>
<dbReference type="AlphaFoldDB" id="A0A1U9NJR2"/>
<reference evidence="4" key="1">
    <citation type="submission" date="2017-02" db="EMBL/GenBank/DDBJ databases">
        <title>Comparative genomics and description of representatives of a novel lineage of planctomycetes thriving in anoxic sediments.</title>
        <authorList>
            <person name="Spring S."/>
            <person name="Bunk B."/>
            <person name="Sproer C."/>
        </authorList>
    </citation>
    <scope>NUCLEOTIDE SEQUENCE [LARGE SCALE GENOMIC DNA]</scope>
    <source>
        <strain evidence="4">ST-NAGAB-D1</strain>
    </source>
</reference>
<feature type="region of interest" description="Disordered" evidence="1">
    <location>
        <begin position="184"/>
        <end position="239"/>
    </location>
</feature>
<feature type="compositionally biased region" description="Basic and acidic residues" evidence="1">
    <location>
        <begin position="52"/>
        <end position="61"/>
    </location>
</feature>
<accession>A0A1U9NJR2</accession>
<feature type="signal peptide" evidence="2">
    <location>
        <begin position="1"/>
        <end position="25"/>
    </location>
</feature>
<evidence type="ECO:0000256" key="1">
    <source>
        <dbReference type="SAM" id="MobiDB-lite"/>
    </source>
</evidence>
<name>A0A1U9NJR2_9BACT</name>
<gene>
    <name evidence="3" type="ORF">STSP2_01132</name>
</gene>
<dbReference type="KEGG" id="alus:STSP2_01132"/>
<dbReference type="PROSITE" id="PS51257">
    <property type="entry name" value="PROKAR_LIPOPROTEIN"/>
    <property type="match status" value="1"/>
</dbReference>
<evidence type="ECO:0000313" key="4">
    <source>
        <dbReference type="Proteomes" id="UP000189674"/>
    </source>
</evidence>
<sequence precursor="true">MKLLKIYLMAAMCIAVGLAVQGCQGEEPEEAGAETYQQEEQMQQEEQQQQQREQEQMEREGMPGGMGEEQTQITRSDLANAIESYVREQSQDQDGYMMVTDEVTGEQLKLKLDSVHRDRIAQLNENTYFTCADFETPDGKMYDLDIFMTGQSPDDLEFATVTIHKEAGQERYTWEEEQGMWQMAPVGDTPVPQEAQQKIQQLQEQQQEQQMLQQKEGQSEKHEHPGSGDSGASHEHPGG</sequence>
<feature type="chain" id="PRO_5012030181" evidence="2">
    <location>
        <begin position="26"/>
        <end position="239"/>
    </location>
</feature>
<evidence type="ECO:0000313" key="3">
    <source>
        <dbReference type="EMBL" id="AQT67978.1"/>
    </source>
</evidence>
<feature type="compositionally biased region" description="Low complexity" evidence="1">
    <location>
        <begin position="193"/>
        <end position="216"/>
    </location>
</feature>
<proteinExistence type="predicted"/>
<dbReference type="Proteomes" id="UP000189674">
    <property type="component" value="Chromosome"/>
</dbReference>
<keyword evidence="4" id="KW-1185">Reference proteome</keyword>
<keyword evidence="2" id="KW-0732">Signal</keyword>
<organism evidence="3 4">
    <name type="scientific">Anaerohalosphaera lusitana</name>
    <dbReference type="NCBI Taxonomy" id="1936003"/>
    <lineage>
        <taxon>Bacteria</taxon>
        <taxon>Pseudomonadati</taxon>
        <taxon>Planctomycetota</taxon>
        <taxon>Phycisphaerae</taxon>
        <taxon>Sedimentisphaerales</taxon>
        <taxon>Anaerohalosphaeraceae</taxon>
        <taxon>Anaerohalosphaera</taxon>
    </lineage>
</organism>
<dbReference type="OrthoDB" id="9804872at2"/>
<dbReference type="RefSeq" id="WP_146660602.1">
    <property type="nucleotide sequence ID" value="NZ_CP019791.1"/>
</dbReference>